<evidence type="ECO:0000256" key="11">
    <source>
        <dbReference type="ARBA" id="ARBA00045497"/>
    </source>
</evidence>
<dbReference type="EMBL" id="CABWKQ010000025">
    <property type="protein sequence ID" value="VWX37534.1"/>
    <property type="molecule type" value="Genomic_DNA"/>
</dbReference>
<evidence type="ECO:0000256" key="9">
    <source>
        <dbReference type="ARBA" id="ARBA00023136"/>
    </source>
</evidence>
<dbReference type="GO" id="GO:0000287">
    <property type="term" value="F:magnesium ion binding"/>
    <property type="evidence" value="ECO:0007669"/>
    <property type="project" value="TreeGrafter"/>
</dbReference>
<evidence type="ECO:0000256" key="12">
    <source>
        <dbReference type="RuleBase" id="RU362010"/>
    </source>
</evidence>
<dbReference type="Pfam" id="PF01544">
    <property type="entry name" value="CorA"/>
    <property type="match status" value="1"/>
</dbReference>
<keyword evidence="5 12" id="KW-0812">Transmembrane</keyword>
<gene>
    <name evidence="13" type="primary">yfjQ</name>
    <name evidence="12" type="synonym">corA</name>
    <name evidence="13" type="ORF">EXIGUO9Y_310019</name>
</gene>
<dbReference type="GO" id="GO:0050897">
    <property type="term" value="F:cobalt ion binding"/>
    <property type="evidence" value="ECO:0007669"/>
    <property type="project" value="TreeGrafter"/>
</dbReference>
<dbReference type="PANTHER" id="PTHR46494">
    <property type="entry name" value="CORA FAMILY METAL ION TRANSPORTER (EUROFUNG)"/>
    <property type="match status" value="1"/>
</dbReference>
<evidence type="ECO:0000256" key="3">
    <source>
        <dbReference type="ARBA" id="ARBA00022448"/>
    </source>
</evidence>
<evidence type="ECO:0000256" key="6">
    <source>
        <dbReference type="ARBA" id="ARBA00022842"/>
    </source>
</evidence>
<dbReference type="CDD" id="cd12831">
    <property type="entry name" value="TmCorA-like_u2"/>
    <property type="match status" value="1"/>
</dbReference>
<evidence type="ECO:0000313" key="13">
    <source>
        <dbReference type="EMBL" id="VWX37534.1"/>
    </source>
</evidence>
<comment type="similarity">
    <text evidence="2 12">Belongs to the CorA metal ion transporter (MIT) (TC 1.A.35) family.</text>
</comment>
<dbReference type="Proteomes" id="UP000439752">
    <property type="component" value="Unassembled WGS sequence"/>
</dbReference>
<dbReference type="AlphaFoldDB" id="A0A653IEG8"/>
<evidence type="ECO:0000256" key="10">
    <source>
        <dbReference type="ARBA" id="ARBA00034269"/>
    </source>
</evidence>
<feature type="transmembrane region" description="Helical" evidence="12">
    <location>
        <begin position="293"/>
        <end position="314"/>
    </location>
</feature>
<dbReference type="Gene3D" id="1.20.58.340">
    <property type="entry name" value="Magnesium transport protein CorA, transmembrane region"/>
    <property type="match status" value="2"/>
</dbReference>
<protein>
    <recommendedName>
        <fullName evidence="12">Magnesium transport protein CorA</fullName>
    </recommendedName>
</protein>
<evidence type="ECO:0000313" key="14">
    <source>
        <dbReference type="Proteomes" id="UP000439752"/>
    </source>
</evidence>
<comment type="subcellular location">
    <subcellularLocation>
        <location evidence="1">Cell membrane</location>
        <topology evidence="1">Multi-pass membrane protein</topology>
    </subcellularLocation>
    <subcellularLocation>
        <location evidence="12">Membrane</location>
        <topology evidence="12">Multi-pass membrane protein</topology>
    </subcellularLocation>
</comment>
<evidence type="ECO:0000256" key="1">
    <source>
        <dbReference type="ARBA" id="ARBA00004651"/>
    </source>
</evidence>
<reference evidence="13 14" key="1">
    <citation type="submission" date="2019-10" db="EMBL/GenBank/DDBJ databases">
        <authorList>
            <person name="Karimi E."/>
        </authorList>
    </citation>
    <scope>NUCLEOTIDE SEQUENCE [LARGE SCALE GENOMIC DNA]</scope>
    <source>
        <strain evidence="13">Exiguobacterium sp. 9Y</strain>
    </source>
</reference>
<dbReference type="GO" id="GO:0015087">
    <property type="term" value="F:cobalt ion transmembrane transporter activity"/>
    <property type="evidence" value="ECO:0007669"/>
    <property type="project" value="UniProtKB-UniRule"/>
</dbReference>
<evidence type="ECO:0000256" key="2">
    <source>
        <dbReference type="ARBA" id="ARBA00009765"/>
    </source>
</evidence>
<dbReference type="Gene3D" id="3.30.460.20">
    <property type="entry name" value="CorA soluble domain-like"/>
    <property type="match status" value="1"/>
</dbReference>
<dbReference type="SUPFAM" id="SSF144083">
    <property type="entry name" value="Magnesium transport protein CorA, transmembrane region"/>
    <property type="match status" value="1"/>
</dbReference>
<keyword evidence="4 12" id="KW-1003">Cell membrane</keyword>
<comment type="catalytic activity">
    <reaction evidence="10">
        <text>Mg(2+)(in) = Mg(2+)(out)</text>
        <dbReference type="Rhea" id="RHEA:29827"/>
        <dbReference type="ChEBI" id="CHEBI:18420"/>
    </reaction>
</comment>
<name>A0A653IEG8_9BACL</name>
<keyword evidence="7 12" id="KW-1133">Transmembrane helix</keyword>
<keyword evidence="3 12" id="KW-0813">Transport</keyword>
<dbReference type="FunFam" id="1.20.58.340:FF:000004">
    <property type="entry name" value="Magnesium transport protein CorA"/>
    <property type="match status" value="1"/>
</dbReference>
<dbReference type="GO" id="GO:0005886">
    <property type="term" value="C:plasma membrane"/>
    <property type="evidence" value="ECO:0007669"/>
    <property type="project" value="UniProtKB-SubCell"/>
</dbReference>
<dbReference type="InterPro" id="IPR004488">
    <property type="entry name" value="Mg/Co-transport_prot_CorA"/>
</dbReference>
<accession>A0A653IEG8</accession>
<dbReference type="PANTHER" id="PTHR46494:SF1">
    <property type="entry name" value="CORA FAMILY METAL ION TRANSPORTER (EUROFUNG)"/>
    <property type="match status" value="1"/>
</dbReference>
<organism evidence="13 14">
    <name type="scientific">Exiguobacterium oxidotolerans</name>
    <dbReference type="NCBI Taxonomy" id="223958"/>
    <lineage>
        <taxon>Bacteria</taxon>
        <taxon>Bacillati</taxon>
        <taxon>Bacillota</taxon>
        <taxon>Bacilli</taxon>
        <taxon>Bacillales</taxon>
        <taxon>Bacillales Family XII. Incertae Sedis</taxon>
        <taxon>Exiguobacterium</taxon>
    </lineage>
</organism>
<comment type="function">
    <text evidence="11">Mediates influx of magnesium ions. Alternates between open and closed states. Activated by low cytoplasmic Mg(2+) levels. Inactive when cytoplasmic Mg(2+) levels are high.</text>
</comment>
<evidence type="ECO:0000256" key="7">
    <source>
        <dbReference type="ARBA" id="ARBA00022989"/>
    </source>
</evidence>
<dbReference type="SUPFAM" id="SSF143865">
    <property type="entry name" value="CorA soluble domain-like"/>
    <property type="match status" value="1"/>
</dbReference>
<proteinExistence type="inferred from homology"/>
<keyword evidence="9 12" id="KW-0472">Membrane</keyword>
<feature type="transmembrane region" description="Helical" evidence="12">
    <location>
        <begin position="262"/>
        <end position="281"/>
    </location>
</feature>
<dbReference type="InterPro" id="IPR045861">
    <property type="entry name" value="CorA_cytoplasmic_dom"/>
</dbReference>
<dbReference type="InterPro" id="IPR045863">
    <property type="entry name" value="CorA_TM1_TM2"/>
</dbReference>
<keyword evidence="8 12" id="KW-0406">Ion transport</keyword>
<evidence type="ECO:0000256" key="5">
    <source>
        <dbReference type="ARBA" id="ARBA00022692"/>
    </source>
</evidence>
<dbReference type="GO" id="GO:0015095">
    <property type="term" value="F:magnesium ion transmembrane transporter activity"/>
    <property type="evidence" value="ECO:0007669"/>
    <property type="project" value="UniProtKB-UniRule"/>
</dbReference>
<dbReference type="InterPro" id="IPR002523">
    <property type="entry name" value="MgTranspt_CorA/ZnTranspt_ZntB"/>
</dbReference>
<sequence length="321" mass="38304">MFSLIRSIVITQDNQVFIDSNLERLNRSDVKWYFVDFDQPTEQEKQLLVSEFTFHPLAIEDCFQYLQRPKLEYYDGYSFFVLHAVEEPSLKGKEINLFASEQYVISYHEQASREVDFVFRAFQKLTGHEEHLTVEVVHKIMDKIVDGYFPIVHNLEDRIFSLESRYEQAGNDKQIMEDIFDIRSDLLELARTVLPMRDLLYRVIESKRLAIHPNKQAFFRDIYDHLLKLNDMIEYNRAMTSEFRENFISLNSYRMNNIMKTLTIFTTIFMPLTFIAGIYGMNFQYMPELTVRYGYFITLGVMALVAIGMTVYFIRNHWFEE</sequence>
<dbReference type="NCBIfam" id="TIGR00383">
    <property type="entry name" value="corA"/>
    <property type="match status" value="1"/>
</dbReference>
<evidence type="ECO:0000256" key="4">
    <source>
        <dbReference type="ARBA" id="ARBA00022475"/>
    </source>
</evidence>
<keyword evidence="6 12" id="KW-0460">Magnesium</keyword>
<evidence type="ECO:0000256" key="8">
    <source>
        <dbReference type="ARBA" id="ARBA00023065"/>
    </source>
</evidence>
<keyword evidence="14" id="KW-1185">Reference proteome</keyword>